<dbReference type="SUPFAM" id="SSF53335">
    <property type="entry name" value="S-adenosyl-L-methionine-dependent methyltransferases"/>
    <property type="match status" value="1"/>
</dbReference>
<comment type="subunit">
    <text evidence="5">Component of a multi-subunit COQ enzyme complex, composed of at least COQ3, COQ4, COQ5, COQ6, COQ7 and COQ9.</text>
</comment>
<proteinExistence type="inferred from homology"/>
<feature type="binding site" evidence="5">
    <location>
        <position position="176"/>
    </location>
    <ligand>
        <name>Mg(2+)</name>
        <dbReference type="ChEBI" id="CHEBI:18420"/>
    </ligand>
</feature>
<dbReference type="GeneID" id="90036399"/>
<feature type="binding site" evidence="5">
    <location>
        <position position="171"/>
    </location>
    <ligand>
        <name>S-adenosyl-L-methionine</name>
        <dbReference type="ChEBI" id="CHEBI:59789"/>
    </ligand>
</feature>
<dbReference type="Pfam" id="PF13489">
    <property type="entry name" value="Methyltransf_23"/>
    <property type="match status" value="1"/>
</dbReference>
<accession>A0ABR1F1F4</accession>
<comment type="caution">
    <text evidence="6">The sequence shown here is derived from an EMBL/GenBank/DDBJ whole genome shotgun (WGS) entry which is preliminary data.</text>
</comment>
<comment type="similarity">
    <text evidence="5">Belongs to the class I-like SAM-binding methyltransferase superfamily. UbiG/COQ3 family.</text>
</comment>
<keyword evidence="5" id="KW-0460">Magnesium</keyword>
<dbReference type="HAMAP" id="MF_00472">
    <property type="entry name" value="UbiG"/>
    <property type="match status" value="1"/>
</dbReference>
<dbReference type="PANTHER" id="PTHR43464:SF19">
    <property type="entry name" value="UBIQUINONE BIOSYNTHESIS O-METHYLTRANSFERASE, MITOCHONDRIAL"/>
    <property type="match status" value="1"/>
</dbReference>
<feature type="binding site" evidence="5">
    <location>
        <position position="115"/>
    </location>
    <ligand>
        <name>S-adenosyl-L-methionine</name>
        <dbReference type="ChEBI" id="CHEBI:59789"/>
    </ligand>
</feature>
<comment type="catalytic activity">
    <reaction evidence="5">
        <text>a 3,4-dihydroxy-5-(all-trans-polyprenyl)benzoate + S-adenosyl-L-methionine = a 4-hydroxy-3-methoxy-5-(all-trans-polyprenyl)benzoate + S-adenosyl-L-homocysteine + H(+)</text>
        <dbReference type="Rhea" id="RHEA:44452"/>
        <dbReference type="Rhea" id="RHEA-COMP:10930"/>
        <dbReference type="Rhea" id="RHEA-COMP:10931"/>
        <dbReference type="ChEBI" id="CHEBI:15378"/>
        <dbReference type="ChEBI" id="CHEBI:57856"/>
        <dbReference type="ChEBI" id="CHEBI:59789"/>
        <dbReference type="ChEBI" id="CHEBI:64694"/>
        <dbReference type="ChEBI" id="CHEBI:84443"/>
        <dbReference type="EC" id="2.1.1.114"/>
    </reaction>
</comment>
<keyword evidence="5" id="KW-0496">Mitochondrion</keyword>
<feature type="binding site" evidence="5">
    <location>
        <position position="92"/>
    </location>
    <ligand>
        <name>S-adenosyl-L-methionine</name>
        <dbReference type="ChEBI" id="CHEBI:59789"/>
    </ligand>
</feature>
<feature type="binding site" evidence="5">
    <location>
        <position position="64"/>
    </location>
    <ligand>
        <name>S-adenosyl-L-methionine</name>
        <dbReference type="ChEBI" id="CHEBI:59789"/>
    </ligand>
</feature>
<dbReference type="EC" id="2.1.1.-" evidence="5"/>
<keyword evidence="2 5" id="KW-0808">Transferase</keyword>
<gene>
    <name evidence="5" type="primary">COQ3</name>
    <name evidence="6" type="ORF">BZA70DRAFT_260911</name>
</gene>
<feature type="binding site" evidence="5">
    <location>
        <position position="175"/>
    </location>
    <ligand>
        <name>Mg(2+)</name>
        <dbReference type="ChEBI" id="CHEBI:18420"/>
    </ligand>
</feature>
<evidence type="ECO:0000256" key="1">
    <source>
        <dbReference type="ARBA" id="ARBA00022603"/>
    </source>
</evidence>
<comment type="cofactor">
    <cofactor evidence="5">
        <name>Mg(2+)</name>
        <dbReference type="ChEBI" id="CHEBI:18420"/>
    </cofactor>
</comment>
<keyword evidence="5" id="KW-0472">Membrane</keyword>
<dbReference type="NCBIfam" id="TIGR01983">
    <property type="entry name" value="UbiG"/>
    <property type="match status" value="1"/>
</dbReference>
<comment type="catalytic activity">
    <reaction evidence="5">
        <text>a 3-demethylubiquinone + S-adenosyl-L-methionine = a ubiquinone + S-adenosyl-L-homocysteine</text>
        <dbReference type="Rhea" id="RHEA:81215"/>
        <dbReference type="Rhea" id="RHEA-COMP:9565"/>
        <dbReference type="Rhea" id="RHEA-COMP:19654"/>
        <dbReference type="ChEBI" id="CHEBI:16389"/>
        <dbReference type="ChEBI" id="CHEBI:57856"/>
        <dbReference type="ChEBI" id="CHEBI:59789"/>
        <dbReference type="ChEBI" id="CHEBI:231825"/>
    </reaction>
</comment>
<name>A0ABR1F1F4_9ASCO</name>
<evidence type="ECO:0000313" key="7">
    <source>
        <dbReference type="Proteomes" id="UP001498771"/>
    </source>
</evidence>
<dbReference type="EC" id="2.1.1.114" evidence="5"/>
<evidence type="ECO:0000256" key="3">
    <source>
        <dbReference type="ARBA" id="ARBA00022688"/>
    </source>
</evidence>
<keyword evidence="3 5" id="KW-0831">Ubiquinone biosynthesis</keyword>
<comment type="subcellular location">
    <subcellularLocation>
        <location evidence="5">Mitochondrion inner membrane</location>
        <topology evidence="5">Peripheral membrane protein</topology>
        <orientation evidence="5">Matrix side</orientation>
    </subcellularLocation>
</comment>
<keyword evidence="1 5" id="KW-0489">Methyltransferase</keyword>
<dbReference type="Proteomes" id="UP001498771">
    <property type="component" value="Unassembled WGS sequence"/>
</dbReference>
<dbReference type="EMBL" id="JBBJBU010000014">
    <property type="protein sequence ID" value="KAK7202963.1"/>
    <property type="molecule type" value="Genomic_DNA"/>
</dbReference>
<dbReference type="EC" id="2.1.1.64" evidence="5"/>
<keyword evidence="7" id="KW-1185">Reference proteome</keyword>
<dbReference type="Gene3D" id="3.40.50.150">
    <property type="entry name" value="Vaccinia Virus protein VP39"/>
    <property type="match status" value="1"/>
</dbReference>
<evidence type="ECO:0000256" key="4">
    <source>
        <dbReference type="ARBA" id="ARBA00022691"/>
    </source>
</evidence>
<organism evidence="6 7">
    <name type="scientific">Myxozyma melibiosi</name>
    <dbReference type="NCBI Taxonomy" id="54550"/>
    <lineage>
        <taxon>Eukaryota</taxon>
        <taxon>Fungi</taxon>
        <taxon>Dikarya</taxon>
        <taxon>Ascomycota</taxon>
        <taxon>Saccharomycotina</taxon>
        <taxon>Lipomycetes</taxon>
        <taxon>Lipomycetales</taxon>
        <taxon>Lipomycetaceae</taxon>
        <taxon>Myxozyma</taxon>
    </lineage>
</organism>
<dbReference type="CDD" id="cd02440">
    <property type="entry name" value="AdoMet_MTases"/>
    <property type="match status" value="1"/>
</dbReference>
<keyword evidence="5" id="KW-0479">Metal-binding</keyword>
<reference evidence="6 7" key="1">
    <citation type="submission" date="2024-03" db="EMBL/GenBank/DDBJ databases">
        <title>Genome-scale model development and genomic sequencing of the oleaginous clade Lipomyces.</title>
        <authorList>
            <consortium name="Lawrence Berkeley National Laboratory"/>
            <person name="Czajka J.J."/>
            <person name="Han Y."/>
            <person name="Kim J."/>
            <person name="Mondo S.J."/>
            <person name="Hofstad B.A."/>
            <person name="Robles A."/>
            <person name="Haridas S."/>
            <person name="Riley R."/>
            <person name="LaButti K."/>
            <person name="Pangilinan J."/>
            <person name="Andreopoulos W."/>
            <person name="Lipzen A."/>
            <person name="Yan J."/>
            <person name="Wang M."/>
            <person name="Ng V."/>
            <person name="Grigoriev I.V."/>
            <person name="Spatafora J.W."/>
            <person name="Magnuson J.K."/>
            <person name="Baker S.E."/>
            <person name="Pomraning K.R."/>
        </authorList>
    </citation>
    <scope>NUCLEOTIDE SEQUENCE [LARGE SCALE GENOMIC DNA]</scope>
    <source>
        <strain evidence="6 7">Phaff 52-87</strain>
    </source>
</reference>
<dbReference type="InterPro" id="IPR029063">
    <property type="entry name" value="SAM-dependent_MTases_sf"/>
</dbReference>
<evidence type="ECO:0000256" key="5">
    <source>
        <dbReference type="HAMAP-Rule" id="MF_03190"/>
    </source>
</evidence>
<protein>
    <recommendedName>
        <fullName evidence="5">Ubiquinone biosynthesis O-methyltransferase, mitochondrial</fullName>
    </recommendedName>
    <alternativeName>
        <fullName evidence="5">3,4-dihydroxy-5-hexaprenylbenzoate methyltransferase</fullName>
    </alternativeName>
    <alternativeName>
        <fullName evidence="5">3-demethylubiquinol 3-O-methyltransferase</fullName>
    </alternativeName>
    <alternativeName>
        <fullName evidence="5">3-demethylubiquinone 3-O-methyltransferase</fullName>
    </alternativeName>
    <alternativeName>
        <fullName evidence="5">3-demethylubiquinone-6 3-O-methyltransferase</fullName>
    </alternativeName>
    <alternativeName>
        <fullName evidence="5">Hexaprenyldihydroxybenzoate methyltransferase</fullName>
    </alternativeName>
    <alternativeName>
        <fullName evidence="5">Polyprenyldihydroxybenzoate methyltransferase</fullName>
        <shortName evidence="5">DHHB methyltransferase</shortName>
        <shortName evidence="5">DHHB-MT</shortName>
        <shortName evidence="5">DHHB-MTase</shortName>
        <ecNumber evidence="5">2.1.1.-</ecNumber>
        <ecNumber evidence="5">2.1.1.114</ecNumber>
        <ecNumber evidence="5">2.1.1.64</ecNumber>
    </alternativeName>
</protein>
<dbReference type="InterPro" id="IPR010233">
    <property type="entry name" value="UbiG_MeTrfase"/>
</dbReference>
<evidence type="ECO:0000313" key="6">
    <source>
        <dbReference type="EMBL" id="KAK7202963.1"/>
    </source>
</evidence>
<feature type="binding site" evidence="5">
    <location>
        <position position="172"/>
    </location>
    <ligand>
        <name>Mg(2+)</name>
        <dbReference type="ChEBI" id="CHEBI:18420"/>
    </ligand>
</feature>
<evidence type="ECO:0000256" key="2">
    <source>
        <dbReference type="ARBA" id="ARBA00022679"/>
    </source>
</evidence>
<comment type="pathway">
    <text evidence="5">Cofactor biosynthesis; ubiquinone biosynthesis.</text>
</comment>
<comment type="catalytic activity">
    <reaction evidence="5">
        <text>a 3-demethylubiquinol + S-adenosyl-L-methionine = a ubiquinol + S-adenosyl-L-homocysteine + H(+)</text>
        <dbReference type="Rhea" id="RHEA:44380"/>
        <dbReference type="Rhea" id="RHEA-COMP:9566"/>
        <dbReference type="Rhea" id="RHEA-COMP:10914"/>
        <dbReference type="ChEBI" id="CHEBI:15378"/>
        <dbReference type="ChEBI" id="CHEBI:17976"/>
        <dbReference type="ChEBI" id="CHEBI:57856"/>
        <dbReference type="ChEBI" id="CHEBI:59789"/>
        <dbReference type="ChEBI" id="CHEBI:84422"/>
        <dbReference type="EC" id="2.1.1.64"/>
    </reaction>
</comment>
<keyword evidence="6" id="KW-0830">Ubiquinone</keyword>
<sequence>MLGTIKHSSSRLCQTTLRLTSRSHSTASSSAFSPDELAHFNALASSWWDANGPSRLLHKMNPLRTSFIFDTIDAYALPSKTRLSGLKMLDVGCGGGILTEALARNPRVESVTGLDMSEQVLEIAKKHKRQDPKLVMEQKLDYKLCSLFDLPVPEAAAEGKDEQRYDVVTMFEVLEHVPDPSALLETATKLVRPGGWIFASTVNRTAAAYLTTIFVGEDLLRMVPKGTHSWSKYINEKELREWFIEHKTSVPGTGEHWDVVTSKGCIYIPFVGWEFCGPRDLGNYFLAARRLS</sequence>
<comment type="function">
    <text evidence="5">O-methyltransferase required for two non-consecutive steps during ubiquinone biosynthesis. Catalyzes the 2 O-methylation of 3,4-dihydroxy-5-(all-trans-polyprenyl)benzoic acid into 4-hydroxy-3-methoxy-5-(all-trans-polyprenyl)benzoic acid. Also catalyzes the last step of ubiquinone biosynthesis by mediating methylation of 3-demethylubiquinone into ubiquinone. Also able to mediate the methylation of 3-demethylubiquinol into ubiquinol.</text>
</comment>
<dbReference type="PANTHER" id="PTHR43464">
    <property type="entry name" value="METHYLTRANSFERASE"/>
    <property type="match status" value="1"/>
</dbReference>
<keyword evidence="5" id="KW-0999">Mitochondrion inner membrane</keyword>
<keyword evidence="4 5" id="KW-0949">S-adenosyl-L-methionine</keyword>
<dbReference type="RefSeq" id="XP_064765996.1">
    <property type="nucleotide sequence ID" value="XM_064910887.1"/>
</dbReference>